<dbReference type="Proteomes" id="UP000228593">
    <property type="component" value="Unassembled WGS sequence"/>
</dbReference>
<evidence type="ECO:0000313" key="2">
    <source>
        <dbReference type="Proteomes" id="UP000228593"/>
    </source>
</evidence>
<evidence type="ECO:0000313" key="1">
    <source>
        <dbReference type="EMBL" id="PIL37795.1"/>
    </source>
</evidence>
<dbReference type="Gene3D" id="3.90.1720.80">
    <property type="match status" value="1"/>
</dbReference>
<keyword evidence="2" id="KW-1185">Reference proteome</keyword>
<reference evidence="1 2" key="1">
    <citation type="submission" date="2017-10" db="EMBL/GenBank/DDBJ databases">
        <title>Massilia psychrophilum sp. nov., a novel purple-pigmented bacterium isolated from Tianshan glacier, Xinjiang Municipality, China.</title>
        <authorList>
            <person name="Wang H."/>
        </authorList>
    </citation>
    <scope>NUCLEOTIDE SEQUENCE [LARGE SCALE GENOMIC DNA]</scope>
    <source>
        <strain evidence="1 2">JCM 30813</strain>
    </source>
</reference>
<dbReference type="Pfam" id="PF14113">
    <property type="entry name" value="Tae4"/>
    <property type="match status" value="1"/>
</dbReference>
<dbReference type="Gene3D" id="4.10.280.80">
    <property type="match status" value="1"/>
</dbReference>
<protein>
    <submittedName>
        <fullName evidence="1">Uncharacterized protein</fullName>
    </submittedName>
</protein>
<gene>
    <name evidence="1" type="ORF">CR103_21605</name>
</gene>
<accession>A0A2G8SVJ3</accession>
<dbReference type="AlphaFoldDB" id="A0A2G8SVJ3"/>
<sequence length="156" mass="17648">MKPNFRILLSAFSPAPTVLRATLFKEIGWDDLVDNQAYWDTCAIRMSLALIKSGMTIPGRMEIKSGVHWGKFIEPGQSKLSSILARPGYLGRPERFKKSEAEEGIGQRSGIVSFFDIDPPSDTQHGHIDLVRPENNFRRCSSACYWGSSKVWFWPL</sequence>
<organism evidence="1 2">
    <name type="scientific">Massilia psychrophila</name>
    <dbReference type="NCBI Taxonomy" id="1603353"/>
    <lineage>
        <taxon>Bacteria</taxon>
        <taxon>Pseudomonadati</taxon>
        <taxon>Pseudomonadota</taxon>
        <taxon>Betaproteobacteria</taxon>
        <taxon>Burkholderiales</taxon>
        <taxon>Oxalobacteraceae</taxon>
        <taxon>Telluria group</taxon>
        <taxon>Massilia</taxon>
    </lineage>
</organism>
<name>A0A2G8SVJ3_9BURK</name>
<dbReference type="InterPro" id="IPR025562">
    <property type="entry name" value="Tae4"/>
</dbReference>
<proteinExistence type="predicted"/>
<dbReference type="EMBL" id="PDOB01000079">
    <property type="protein sequence ID" value="PIL37795.1"/>
    <property type="molecule type" value="Genomic_DNA"/>
</dbReference>
<dbReference type="RefSeq" id="WP_099917951.1">
    <property type="nucleotide sequence ID" value="NZ_BMHS01000066.1"/>
</dbReference>
<comment type="caution">
    <text evidence="1">The sequence shown here is derived from an EMBL/GenBank/DDBJ whole genome shotgun (WGS) entry which is preliminary data.</text>
</comment>
<dbReference type="OrthoDB" id="1262040at2"/>